<comment type="caution">
    <text evidence="1">The sequence shown here is derived from an EMBL/GenBank/DDBJ whole genome shotgun (WGS) entry which is preliminary data.</text>
</comment>
<dbReference type="OrthoDB" id="10521882at2759"/>
<dbReference type="Proteomes" id="UP000634136">
    <property type="component" value="Unassembled WGS sequence"/>
</dbReference>
<name>A0A834WC23_9FABA</name>
<protein>
    <submittedName>
        <fullName evidence="1">Uncharacterized protein</fullName>
    </submittedName>
</protein>
<keyword evidence="2" id="KW-1185">Reference proteome</keyword>
<evidence type="ECO:0000313" key="1">
    <source>
        <dbReference type="EMBL" id="KAF7816997.1"/>
    </source>
</evidence>
<evidence type="ECO:0000313" key="2">
    <source>
        <dbReference type="Proteomes" id="UP000634136"/>
    </source>
</evidence>
<accession>A0A834WC23</accession>
<proteinExistence type="predicted"/>
<dbReference type="AlphaFoldDB" id="A0A834WC23"/>
<sequence length="194" mass="21977">MPMQSGWNTWLHFGIKRRVSSSSNSFKHTAHSSVLLPFTVEYTKVGKVSMISEFRPRARRPLTPIGSVNSNLPLLRRSVHCRVYTERKPKMKNTTTRMTMMMAMFLSNLSLENGSADHQVGRVCSYRLITLASNQFSSNSNCKFMTPIQNSNDGVVTGKQSKNKRQYARVKESEDSHKGGVAVGDWIFAMLYYA</sequence>
<organism evidence="1 2">
    <name type="scientific">Senna tora</name>
    <dbReference type="NCBI Taxonomy" id="362788"/>
    <lineage>
        <taxon>Eukaryota</taxon>
        <taxon>Viridiplantae</taxon>
        <taxon>Streptophyta</taxon>
        <taxon>Embryophyta</taxon>
        <taxon>Tracheophyta</taxon>
        <taxon>Spermatophyta</taxon>
        <taxon>Magnoliopsida</taxon>
        <taxon>eudicotyledons</taxon>
        <taxon>Gunneridae</taxon>
        <taxon>Pentapetalae</taxon>
        <taxon>rosids</taxon>
        <taxon>fabids</taxon>
        <taxon>Fabales</taxon>
        <taxon>Fabaceae</taxon>
        <taxon>Caesalpinioideae</taxon>
        <taxon>Cassia clade</taxon>
        <taxon>Senna</taxon>
    </lineage>
</organism>
<dbReference type="EMBL" id="JAAIUW010000009">
    <property type="protein sequence ID" value="KAF7816997.1"/>
    <property type="molecule type" value="Genomic_DNA"/>
</dbReference>
<gene>
    <name evidence="1" type="ORF">G2W53_030966</name>
</gene>
<reference evidence="1" key="1">
    <citation type="submission" date="2020-09" db="EMBL/GenBank/DDBJ databases">
        <title>Genome-Enabled Discovery of Anthraquinone Biosynthesis in Senna tora.</title>
        <authorList>
            <person name="Kang S.-H."/>
            <person name="Pandey R.P."/>
            <person name="Lee C.-M."/>
            <person name="Sim J.-S."/>
            <person name="Jeong J.-T."/>
            <person name="Choi B.-S."/>
            <person name="Jung M."/>
            <person name="Ginzburg D."/>
            <person name="Zhao K."/>
            <person name="Won S.Y."/>
            <person name="Oh T.-J."/>
            <person name="Yu Y."/>
            <person name="Kim N.-H."/>
            <person name="Lee O.R."/>
            <person name="Lee T.-H."/>
            <person name="Bashyal P."/>
            <person name="Kim T.-S."/>
            <person name="Lee W.-H."/>
            <person name="Kawkins C."/>
            <person name="Kim C.-K."/>
            <person name="Kim J.S."/>
            <person name="Ahn B.O."/>
            <person name="Rhee S.Y."/>
            <person name="Sohng J.K."/>
        </authorList>
    </citation>
    <scope>NUCLEOTIDE SEQUENCE</scope>
    <source>
        <tissue evidence="1">Leaf</tissue>
    </source>
</reference>